<organism evidence="4 5">
    <name type="scientific">Ruminiclostridium hungatei</name>
    <name type="common">Clostridium hungatei</name>
    <dbReference type="NCBI Taxonomy" id="48256"/>
    <lineage>
        <taxon>Bacteria</taxon>
        <taxon>Bacillati</taxon>
        <taxon>Bacillota</taxon>
        <taxon>Clostridia</taxon>
        <taxon>Eubacteriales</taxon>
        <taxon>Oscillospiraceae</taxon>
        <taxon>Ruminiclostridium</taxon>
    </lineage>
</organism>
<accession>A0A1V4SG02</accession>
<dbReference type="InterPro" id="IPR011032">
    <property type="entry name" value="GroES-like_sf"/>
</dbReference>
<dbReference type="Proteomes" id="UP000191554">
    <property type="component" value="Unassembled WGS sequence"/>
</dbReference>
<dbReference type="SUPFAM" id="SSF50129">
    <property type="entry name" value="GroES-like"/>
    <property type="match status" value="1"/>
</dbReference>
<dbReference type="CDD" id="cd08235">
    <property type="entry name" value="iditol_2_DH_like"/>
    <property type="match status" value="1"/>
</dbReference>
<dbReference type="PANTHER" id="PTHR43401">
    <property type="entry name" value="L-THREONINE 3-DEHYDROGENASE"/>
    <property type="match status" value="1"/>
</dbReference>
<dbReference type="OrthoDB" id="9769198at2"/>
<proteinExistence type="predicted"/>
<evidence type="ECO:0000259" key="2">
    <source>
        <dbReference type="Pfam" id="PF00107"/>
    </source>
</evidence>
<dbReference type="EMBL" id="MZGX01000024">
    <property type="protein sequence ID" value="OPX42780.1"/>
    <property type="molecule type" value="Genomic_DNA"/>
</dbReference>
<comment type="caution">
    <text evidence="4">The sequence shown here is derived from an EMBL/GenBank/DDBJ whole genome shotgun (WGS) entry which is preliminary data.</text>
</comment>
<evidence type="ECO:0000256" key="1">
    <source>
        <dbReference type="ARBA" id="ARBA00023002"/>
    </source>
</evidence>
<dbReference type="InterPro" id="IPR036291">
    <property type="entry name" value="NAD(P)-bd_dom_sf"/>
</dbReference>
<name>A0A1V4SG02_RUMHU</name>
<dbReference type="Pfam" id="PF08240">
    <property type="entry name" value="ADH_N"/>
    <property type="match status" value="1"/>
</dbReference>
<dbReference type="InterPro" id="IPR050129">
    <property type="entry name" value="Zn_alcohol_dh"/>
</dbReference>
<dbReference type="InterPro" id="IPR013149">
    <property type="entry name" value="ADH-like_C"/>
</dbReference>
<dbReference type="GO" id="GO:0003939">
    <property type="term" value="F:L-iditol 2-dehydrogenase (NAD+) activity"/>
    <property type="evidence" value="ECO:0007669"/>
    <property type="project" value="UniProtKB-EC"/>
</dbReference>
<dbReference type="Pfam" id="PF00107">
    <property type="entry name" value="ADH_zinc_N"/>
    <property type="match status" value="1"/>
</dbReference>
<feature type="domain" description="Alcohol dehydrogenase-like C-terminal" evidence="2">
    <location>
        <begin position="177"/>
        <end position="306"/>
    </location>
</feature>
<evidence type="ECO:0000313" key="5">
    <source>
        <dbReference type="Proteomes" id="UP000191554"/>
    </source>
</evidence>
<keyword evidence="1 4" id="KW-0560">Oxidoreductase</keyword>
<dbReference type="Gene3D" id="3.90.180.10">
    <property type="entry name" value="Medium-chain alcohol dehydrogenases, catalytic domain"/>
    <property type="match status" value="1"/>
</dbReference>
<sequence length="346" mass="37641">MLSYIYHSDKTLELKEVPKPQLKGEGALVRVIACSICGTDVRTYRFGSAKIDDGRIIGHEVVGEIIEILPDIKEFKTGDRVAVAPAIGCGSCYACKAGKTNMCEELKTIGFQFDGGFAEYMVIPAEAFKMGNVYKLPQSDEYSVFTLSEPLACAINAQSYLNIKNGEDVVIFGSGIIGCMHAELALYSGARKVIIIETSKERIRQAGELLDKVTFINAAETDPFSEVSRITGGKGADVVIIACSVGSAQADGMKMLAKCGRISLFGGLSGESTGFIDSNLIHYREISVFGVHASTPEQNKQAMEMIYNNSINVEKYVTRRYPLKDIEQAYKDIEGGSIMKAIICNE</sequence>
<dbReference type="STRING" id="48256.CLHUN_32640"/>
<evidence type="ECO:0000259" key="3">
    <source>
        <dbReference type="Pfam" id="PF08240"/>
    </source>
</evidence>
<feature type="domain" description="Alcohol dehydrogenase-like N-terminal" evidence="3">
    <location>
        <begin position="27"/>
        <end position="127"/>
    </location>
</feature>
<protein>
    <submittedName>
        <fullName evidence="4">Sorbitol dehydrogenase</fullName>
        <ecNumber evidence="4">1.1.1.14</ecNumber>
    </submittedName>
</protein>
<dbReference type="RefSeq" id="WP_080065703.1">
    <property type="nucleotide sequence ID" value="NZ_MZGX01000024.1"/>
</dbReference>
<evidence type="ECO:0000313" key="4">
    <source>
        <dbReference type="EMBL" id="OPX42780.1"/>
    </source>
</evidence>
<dbReference type="PANTHER" id="PTHR43401:SF2">
    <property type="entry name" value="L-THREONINE 3-DEHYDROGENASE"/>
    <property type="match status" value="1"/>
</dbReference>
<gene>
    <name evidence="4" type="primary">gutB_2</name>
    <name evidence="4" type="ORF">CLHUN_32640</name>
</gene>
<dbReference type="SUPFAM" id="SSF51735">
    <property type="entry name" value="NAD(P)-binding Rossmann-fold domains"/>
    <property type="match status" value="1"/>
</dbReference>
<dbReference type="AlphaFoldDB" id="A0A1V4SG02"/>
<reference evidence="4 5" key="1">
    <citation type="submission" date="2017-03" db="EMBL/GenBank/DDBJ databases">
        <title>Genome sequence of Clostridium hungatei DSM 14427.</title>
        <authorList>
            <person name="Poehlein A."/>
            <person name="Daniel R."/>
        </authorList>
    </citation>
    <scope>NUCLEOTIDE SEQUENCE [LARGE SCALE GENOMIC DNA]</scope>
    <source>
        <strain evidence="4 5">DSM 14427</strain>
    </source>
</reference>
<dbReference type="InterPro" id="IPR013154">
    <property type="entry name" value="ADH-like_N"/>
</dbReference>
<keyword evidence="5" id="KW-1185">Reference proteome</keyword>
<dbReference type="EC" id="1.1.1.14" evidence="4"/>
<dbReference type="Gene3D" id="3.40.50.720">
    <property type="entry name" value="NAD(P)-binding Rossmann-like Domain"/>
    <property type="match status" value="1"/>
</dbReference>